<evidence type="ECO:0000313" key="3">
    <source>
        <dbReference type="Proteomes" id="UP000808337"/>
    </source>
</evidence>
<dbReference type="AlphaFoldDB" id="A0A9D7SVG4"/>
<sequence length="315" mass="34753">MKVGIAFIEDKIKERGFLFWTIKTKSSNSSGTSYIPSGGGKNDANAEESIEDLNNCLAQIWEYNNEPVIITLKTSALNGRKEGPFILVPPDYEEPEEDEYEAPPSKTRALSGVPQANLTDAQIQKQGYVPAYLMQFELDKLRAQIELDLKRRDFEQEKREHRRRMDEEAAELEAKHTKIDNWANRASRIAETVTNNTKVTGNLLGVALQAGAKVLGVDKSQLETLGAAMFSNVEATPEVQPAYPAARPVETVEATVVGQAAPPVSEIDGATAQAMQMMSDPSLTRLQKKQILMFIQGLKKNEQTKTIDNADASAV</sequence>
<gene>
    <name evidence="2" type="ORF">IPP15_16035</name>
</gene>
<proteinExistence type="predicted"/>
<evidence type="ECO:0000256" key="1">
    <source>
        <dbReference type="SAM" id="MobiDB-lite"/>
    </source>
</evidence>
<accession>A0A9D7SVG4</accession>
<feature type="compositionally biased region" description="Acidic residues" evidence="1">
    <location>
        <begin position="91"/>
        <end position="101"/>
    </location>
</feature>
<comment type="caution">
    <text evidence="2">The sequence shown here is derived from an EMBL/GenBank/DDBJ whole genome shotgun (WGS) entry which is preliminary data.</text>
</comment>
<name>A0A9D7SVG4_9BACT</name>
<organism evidence="2 3">
    <name type="scientific">Candidatus Opimibacter skivensis</name>
    <dbReference type="NCBI Taxonomy" id="2982028"/>
    <lineage>
        <taxon>Bacteria</taxon>
        <taxon>Pseudomonadati</taxon>
        <taxon>Bacteroidota</taxon>
        <taxon>Saprospiria</taxon>
        <taxon>Saprospirales</taxon>
        <taxon>Saprospiraceae</taxon>
        <taxon>Candidatus Opimibacter</taxon>
    </lineage>
</organism>
<dbReference type="Proteomes" id="UP000808337">
    <property type="component" value="Unassembled WGS sequence"/>
</dbReference>
<evidence type="ECO:0000313" key="2">
    <source>
        <dbReference type="EMBL" id="MBK9983852.1"/>
    </source>
</evidence>
<dbReference type="EMBL" id="JADKGY010000028">
    <property type="protein sequence ID" value="MBK9983852.1"/>
    <property type="molecule type" value="Genomic_DNA"/>
</dbReference>
<feature type="region of interest" description="Disordered" evidence="1">
    <location>
        <begin position="90"/>
        <end position="111"/>
    </location>
</feature>
<protein>
    <submittedName>
        <fullName evidence="2">Uncharacterized protein</fullName>
    </submittedName>
</protein>
<reference evidence="2 3" key="1">
    <citation type="submission" date="2020-10" db="EMBL/GenBank/DDBJ databases">
        <title>Connecting structure to function with the recovery of over 1000 high-quality activated sludge metagenome-assembled genomes encoding full-length rRNA genes using long-read sequencing.</title>
        <authorList>
            <person name="Singleton C.M."/>
            <person name="Petriglieri F."/>
            <person name="Kristensen J.M."/>
            <person name="Kirkegaard R.H."/>
            <person name="Michaelsen T.Y."/>
            <person name="Andersen M.H."/>
            <person name="Karst S.M."/>
            <person name="Dueholm M.S."/>
            <person name="Nielsen P.H."/>
            <person name="Albertsen M."/>
        </authorList>
    </citation>
    <scope>NUCLEOTIDE SEQUENCE [LARGE SCALE GENOMIC DNA]</scope>
    <source>
        <strain evidence="2">Ribe_18-Q3-R11-54_MAXAC.273</strain>
    </source>
</reference>